<gene>
    <name evidence="1" type="ORF">M513_07249</name>
    <name evidence="2" type="ORF">M514_07249</name>
</gene>
<accession>A0A085N1H6</accession>
<dbReference type="EMBL" id="KL367576">
    <property type="protein sequence ID" value="KFD63322.1"/>
    <property type="molecule type" value="Genomic_DNA"/>
</dbReference>
<protein>
    <submittedName>
        <fullName evidence="2">Uncharacterized protein</fullName>
    </submittedName>
</protein>
<dbReference type="Proteomes" id="UP000030758">
    <property type="component" value="Unassembled WGS sequence"/>
</dbReference>
<dbReference type="AlphaFoldDB" id="A0A085N1H6"/>
<sequence>MTYPEVKLFTYAVDVWDKDNGNTTWRAGNESRSAKTASYRILDQRSRLEDRKNANRNDFCVEKVSVTSQPGNLKKQLQTNVDSFSCIFHNGTQKCDVSPSVNY</sequence>
<evidence type="ECO:0000313" key="2">
    <source>
        <dbReference type="EMBL" id="KFD63322.1"/>
    </source>
</evidence>
<name>A0A085N1H6_9BILA</name>
<proteinExistence type="predicted"/>
<organism evidence="2">
    <name type="scientific">Trichuris suis</name>
    <name type="common">pig whipworm</name>
    <dbReference type="NCBI Taxonomy" id="68888"/>
    <lineage>
        <taxon>Eukaryota</taxon>
        <taxon>Metazoa</taxon>
        <taxon>Ecdysozoa</taxon>
        <taxon>Nematoda</taxon>
        <taxon>Enoplea</taxon>
        <taxon>Dorylaimia</taxon>
        <taxon>Trichinellida</taxon>
        <taxon>Trichuridae</taxon>
        <taxon>Trichuris</taxon>
    </lineage>
</organism>
<evidence type="ECO:0000313" key="1">
    <source>
        <dbReference type="EMBL" id="KFD51920.1"/>
    </source>
</evidence>
<evidence type="ECO:0000313" key="3">
    <source>
        <dbReference type="Proteomes" id="UP000030764"/>
    </source>
</evidence>
<keyword evidence="3" id="KW-1185">Reference proteome</keyword>
<dbReference type="Proteomes" id="UP000030764">
    <property type="component" value="Unassembled WGS sequence"/>
</dbReference>
<dbReference type="EMBL" id="KL363234">
    <property type="protein sequence ID" value="KFD51920.1"/>
    <property type="molecule type" value="Genomic_DNA"/>
</dbReference>
<reference evidence="2 3" key="1">
    <citation type="journal article" date="2014" name="Nat. Genet.">
        <title>Genome and transcriptome of the porcine whipworm Trichuris suis.</title>
        <authorList>
            <person name="Jex A.R."/>
            <person name="Nejsum P."/>
            <person name="Schwarz E.M."/>
            <person name="Hu L."/>
            <person name="Young N.D."/>
            <person name="Hall R.S."/>
            <person name="Korhonen P.K."/>
            <person name="Liao S."/>
            <person name="Thamsborg S."/>
            <person name="Xia J."/>
            <person name="Xu P."/>
            <person name="Wang S."/>
            <person name="Scheerlinck J.P."/>
            <person name="Hofmann A."/>
            <person name="Sternberg P.W."/>
            <person name="Wang J."/>
            <person name="Gasser R.B."/>
        </authorList>
    </citation>
    <scope>NUCLEOTIDE SEQUENCE [LARGE SCALE GENOMIC DNA]</scope>
    <source>
        <strain evidence="2">DCEP-RM93F</strain>
        <strain evidence="1">DCEP-RM93M</strain>
    </source>
</reference>